<keyword evidence="4" id="KW-0249">Electron transport</keyword>
<keyword evidence="5 6" id="KW-0408">Iron</keyword>
<evidence type="ECO:0000256" key="5">
    <source>
        <dbReference type="ARBA" id="ARBA00023004"/>
    </source>
</evidence>
<evidence type="ECO:0000256" key="1">
    <source>
        <dbReference type="ARBA" id="ARBA00022448"/>
    </source>
</evidence>
<keyword evidence="7" id="KW-0732">Signal</keyword>
<dbReference type="RefSeq" id="WP_014148301.1">
    <property type="nucleotide sequence ID" value="NC_016112.1"/>
</dbReference>
<keyword evidence="1" id="KW-0813">Transport</keyword>
<dbReference type="STRING" id="1091494.MEALZ_1822"/>
<protein>
    <submittedName>
        <fullName evidence="9">Cytochrome c family protein</fullName>
    </submittedName>
</protein>
<dbReference type="AlphaFoldDB" id="G4T1S6"/>
<reference evidence="10" key="1">
    <citation type="journal article" date="2012" name="J. Bacteriol.">
        <title>Genome sequence of the haloalkaliphilic methanotrophic bacterium Methylomicrobium alcaliphilum 20Z.</title>
        <authorList>
            <person name="Vuilleumier S."/>
            <person name="Khmelenina V.N."/>
            <person name="Bringel F."/>
            <person name="Reshetnikov A.S."/>
            <person name="Lajus A."/>
            <person name="Mangenot S."/>
            <person name="Rouy Z."/>
            <person name="Op den Camp H.J."/>
            <person name="Jetten M.S."/>
            <person name="Dispirito A.A."/>
            <person name="Dunfield P."/>
            <person name="Klotz M.G."/>
            <person name="Semrau J.D."/>
            <person name="Stein L.Y."/>
            <person name="Barbe V."/>
            <person name="Medigue C."/>
            <person name="Trotsenko Y.A."/>
            <person name="Kalyuzhnaya M.G."/>
        </authorList>
    </citation>
    <scope>NUCLEOTIDE SEQUENCE [LARGE SCALE GENOMIC DNA]</scope>
    <source>
        <strain evidence="10">DSM 19304 / NCIMB 14124 / VKM B-2133 / 20Z</strain>
    </source>
</reference>
<evidence type="ECO:0000256" key="2">
    <source>
        <dbReference type="ARBA" id="ARBA00022617"/>
    </source>
</evidence>
<evidence type="ECO:0000313" key="10">
    <source>
        <dbReference type="Proteomes" id="UP000008315"/>
    </source>
</evidence>
<dbReference type="GO" id="GO:0020037">
    <property type="term" value="F:heme binding"/>
    <property type="evidence" value="ECO:0007669"/>
    <property type="project" value="InterPro"/>
</dbReference>
<keyword evidence="10" id="KW-1185">Reference proteome</keyword>
<feature type="signal peptide" evidence="7">
    <location>
        <begin position="1"/>
        <end position="24"/>
    </location>
</feature>
<dbReference type="Pfam" id="PF00034">
    <property type="entry name" value="Cytochrom_C"/>
    <property type="match status" value="2"/>
</dbReference>
<organism evidence="9 10">
    <name type="scientific">Methylotuvimicrobium alcaliphilum (strain DSM 19304 / NCIMB 14124 / VKM B-2133 / 20Z)</name>
    <name type="common">Methylomicrobium alcaliphilum</name>
    <dbReference type="NCBI Taxonomy" id="1091494"/>
    <lineage>
        <taxon>Bacteria</taxon>
        <taxon>Pseudomonadati</taxon>
        <taxon>Pseudomonadota</taxon>
        <taxon>Gammaproteobacteria</taxon>
        <taxon>Methylococcales</taxon>
        <taxon>Methylococcaceae</taxon>
        <taxon>Methylotuvimicrobium</taxon>
    </lineage>
</organism>
<feature type="domain" description="Cytochrome c" evidence="8">
    <location>
        <begin position="25"/>
        <end position="106"/>
    </location>
</feature>
<dbReference type="HOGENOM" id="CLU_076280_3_1_6"/>
<dbReference type="PATRIC" id="fig|271065.3.peg.1868"/>
<evidence type="ECO:0000256" key="3">
    <source>
        <dbReference type="ARBA" id="ARBA00022723"/>
    </source>
</evidence>
<dbReference type="InterPro" id="IPR050597">
    <property type="entry name" value="Cytochrome_c_Oxidase_Subunit"/>
</dbReference>
<evidence type="ECO:0000256" key="7">
    <source>
        <dbReference type="SAM" id="SignalP"/>
    </source>
</evidence>
<dbReference type="Proteomes" id="UP000008315">
    <property type="component" value="Chromosome"/>
</dbReference>
<feature type="domain" description="Cytochrome c" evidence="8">
    <location>
        <begin position="116"/>
        <end position="193"/>
    </location>
</feature>
<accession>G4T1S6</accession>
<feature type="chain" id="PRO_5003468607" evidence="7">
    <location>
        <begin position="25"/>
        <end position="199"/>
    </location>
</feature>
<dbReference type="InterPro" id="IPR009056">
    <property type="entry name" value="Cyt_c-like_dom"/>
</dbReference>
<evidence type="ECO:0000256" key="6">
    <source>
        <dbReference type="PROSITE-ProRule" id="PRU00433"/>
    </source>
</evidence>
<dbReference type="SUPFAM" id="SSF46626">
    <property type="entry name" value="Cytochrome c"/>
    <property type="match status" value="2"/>
</dbReference>
<dbReference type="PANTHER" id="PTHR33751:SF9">
    <property type="entry name" value="CYTOCHROME C4"/>
    <property type="match status" value="1"/>
</dbReference>
<dbReference type="GO" id="GO:0046872">
    <property type="term" value="F:metal ion binding"/>
    <property type="evidence" value="ECO:0007669"/>
    <property type="project" value="UniProtKB-KW"/>
</dbReference>
<keyword evidence="3 6" id="KW-0479">Metal-binding</keyword>
<evidence type="ECO:0000256" key="4">
    <source>
        <dbReference type="ARBA" id="ARBA00022982"/>
    </source>
</evidence>
<dbReference type="PROSITE" id="PS51007">
    <property type="entry name" value="CYTC"/>
    <property type="match status" value="2"/>
</dbReference>
<name>G4T1S6_META2</name>
<dbReference type="KEGG" id="mah:MEALZ_1822"/>
<evidence type="ECO:0000313" key="9">
    <source>
        <dbReference type="EMBL" id="CCE23508.1"/>
    </source>
</evidence>
<dbReference type="InterPro" id="IPR036909">
    <property type="entry name" value="Cyt_c-like_dom_sf"/>
</dbReference>
<keyword evidence="2 6" id="KW-0349">Heme</keyword>
<gene>
    <name evidence="9" type="ordered locus">MEALZ_1822</name>
</gene>
<sequence length="199" mass="21268">MKKSNLAFAVSVLAVSLPQLNAQAADVDAGRAAFETCRGCHSIPAYSNAYPTYYVPKIGGQRADYVASALKAYREKNRPHGTMKANTYDLSDQTIENIAAYIESAPGKETKSPAGGDPAAGKKLAQSCLSCHAESKDAQSNVPRLAGQYGNYLVKAMKDYQSGKRNNPIMQSMLQGLSGDDLENISAYFASLKGLTTTD</sequence>
<evidence type="ECO:0000259" key="8">
    <source>
        <dbReference type="PROSITE" id="PS51007"/>
    </source>
</evidence>
<dbReference type="PANTHER" id="PTHR33751">
    <property type="entry name" value="CBB3-TYPE CYTOCHROME C OXIDASE SUBUNIT FIXP"/>
    <property type="match status" value="1"/>
</dbReference>
<dbReference type="GO" id="GO:0009055">
    <property type="term" value="F:electron transfer activity"/>
    <property type="evidence" value="ECO:0007669"/>
    <property type="project" value="InterPro"/>
</dbReference>
<dbReference type="Gene3D" id="1.10.760.10">
    <property type="entry name" value="Cytochrome c-like domain"/>
    <property type="match status" value="2"/>
</dbReference>
<proteinExistence type="predicted"/>
<dbReference type="EMBL" id="FO082060">
    <property type="protein sequence ID" value="CCE23508.1"/>
    <property type="molecule type" value="Genomic_DNA"/>
</dbReference>